<accession>A0A7I8IXL4</accession>
<sequence>MLIRPVCWLQGLWFQGVNYFQGH</sequence>
<dbReference type="EMBL" id="LR743594">
    <property type="protein sequence ID" value="CAA2623189.1"/>
    <property type="molecule type" value="Genomic_DNA"/>
</dbReference>
<dbReference type="EMBL" id="CACRZD030000007">
    <property type="protein sequence ID" value="CAA6662746.1"/>
    <property type="molecule type" value="Genomic_DNA"/>
</dbReference>
<dbReference type="Proteomes" id="UP001189122">
    <property type="component" value="Unassembled WGS sequence"/>
</dbReference>
<gene>
    <name evidence="1" type="ORF">SI7747_07009131</name>
</gene>
<reference evidence="1 2" key="1">
    <citation type="submission" date="2019-12" db="EMBL/GenBank/DDBJ databases">
        <authorList>
            <person name="Scholz U."/>
            <person name="Mascher M."/>
            <person name="Fiebig A."/>
        </authorList>
    </citation>
    <scope>NUCLEOTIDE SEQUENCE</scope>
</reference>
<organism evidence="1">
    <name type="scientific">Spirodela intermedia</name>
    <name type="common">Intermediate duckweed</name>
    <dbReference type="NCBI Taxonomy" id="51605"/>
    <lineage>
        <taxon>Eukaryota</taxon>
        <taxon>Viridiplantae</taxon>
        <taxon>Streptophyta</taxon>
        <taxon>Embryophyta</taxon>
        <taxon>Tracheophyta</taxon>
        <taxon>Spermatophyta</taxon>
        <taxon>Magnoliopsida</taxon>
        <taxon>Liliopsida</taxon>
        <taxon>Araceae</taxon>
        <taxon>Lemnoideae</taxon>
        <taxon>Spirodela</taxon>
    </lineage>
</organism>
<keyword evidence="2" id="KW-1185">Reference proteome</keyword>
<evidence type="ECO:0000313" key="1">
    <source>
        <dbReference type="EMBL" id="CAA2623189.1"/>
    </source>
</evidence>
<name>A0A7I8IXL4_SPIIN</name>
<protein>
    <submittedName>
        <fullName evidence="1">Uncharacterized protein</fullName>
    </submittedName>
</protein>
<evidence type="ECO:0000313" key="2">
    <source>
        <dbReference type="Proteomes" id="UP001189122"/>
    </source>
</evidence>
<dbReference type="AlphaFoldDB" id="A0A7I8IXL4"/>
<proteinExistence type="predicted"/>